<proteinExistence type="predicted"/>
<dbReference type="RefSeq" id="WP_192282898.1">
    <property type="nucleotide sequence ID" value="NZ_JBHSTT010000010.1"/>
</dbReference>
<protein>
    <submittedName>
        <fullName evidence="2">Uncharacterized protein</fullName>
    </submittedName>
</protein>
<evidence type="ECO:0000313" key="2">
    <source>
        <dbReference type="EMBL" id="MFC6388381.1"/>
    </source>
</evidence>
<feature type="transmembrane region" description="Helical" evidence="1">
    <location>
        <begin position="7"/>
        <end position="29"/>
    </location>
</feature>
<keyword evidence="1" id="KW-0472">Membrane</keyword>
<keyword evidence="1" id="KW-1133">Transmembrane helix</keyword>
<keyword evidence="3" id="KW-1185">Reference proteome</keyword>
<evidence type="ECO:0000313" key="3">
    <source>
        <dbReference type="Proteomes" id="UP001596237"/>
    </source>
</evidence>
<feature type="transmembrane region" description="Helical" evidence="1">
    <location>
        <begin position="107"/>
        <end position="128"/>
    </location>
</feature>
<feature type="transmembrane region" description="Helical" evidence="1">
    <location>
        <begin position="73"/>
        <end position="95"/>
    </location>
</feature>
<sequence length="182" mass="20222">MRRVFEFLTAWALAAVAATYVILVLTTPFHARGTGLRAVFLVLACWGLVAYWRPARRAVLSRGWPPGELLYALMVWLGCASYVLNMAVATLWRLSGQPAYIINNAVFDFWIVLGICALAIGVTVPDLFGKDVPPRDRIRLGTAWVGMAGLVAYLVLAQPNLRPFAEAIRPYIDMGHDYRDPD</sequence>
<feature type="transmembrane region" description="Helical" evidence="1">
    <location>
        <begin position="35"/>
        <end position="52"/>
    </location>
</feature>
<reference evidence="3" key="1">
    <citation type="journal article" date="2019" name="Int. J. Syst. Evol. Microbiol.">
        <title>The Global Catalogue of Microorganisms (GCM) 10K type strain sequencing project: providing services to taxonomists for standard genome sequencing and annotation.</title>
        <authorList>
            <consortium name="The Broad Institute Genomics Platform"/>
            <consortium name="The Broad Institute Genome Sequencing Center for Infectious Disease"/>
            <person name="Wu L."/>
            <person name="Ma J."/>
        </authorList>
    </citation>
    <scope>NUCLEOTIDE SEQUENCE [LARGE SCALE GENOMIC DNA]</scope>
    <source>
        <strain evidence="3">CCUG 36916</strain>
    </source>
</reference>
<accession>A0ABW1WIL1</accession>
<keyword evidence="1" id="KW-0812">Transmembrane</keyword>
<evidence type="ECO:0000256" key="1">
    <source>
        <dbReference type="SAM" id="Phobius"/>
    </source>
</evidence>
<dbReference type="Proteomes" id="UP001596237">
    <property type="component" value="Unassembled WGS sequence"/>
</dbReference>
<dbReference type="EMBL" id="JBHSTT010000010">
    <property type="protein sequence ID" value="MFC6388381.1"/>
    <property type="molecule type" value="Genomic_DNA"/>
</dbReference>
<comment type="caution">
    <text evidence="2">The sequence shown here is derived from an EMBL/GenBank/DDBJ whole genome shotgun (WGS) entry which is preliminary data.</text>
</comment>
<feature type="transmembrane region" description="Helical" evidence="1">
    <location>
        <begin position="140"/>
        <end position="156"/>
    </location>
</feature>
<name>A0ABW1WIL1_9HYPH</name>
<gene>
    <name evidence="2" type="ORF">ACFQDP_03275</name>
</gene>
<organism evidence="2 3">
    <name type="scientific">Methylorubrum zatmanii</name>
    <dbReference type="NCBI Taxonomy" id="29429"/>
    <lineage>
        <taxon>Bacteria</taxon>
        <taxon>Pseudomonadati</taxon>
        <taxon>Pseudomonadota</taxon>
        <taxon>Alphaproteobacteria</taxon>
        <taxon>Hyphomicrobiales</taxon>
        <taxon>Methylobacteriaceae</taxon>
        <taxon>Methylorubrum</taxon>
    </lineage>
</organism>